<dbReference type="CDD" id="cd03143">
    <property type="entry name" value="A4_beta-galactosidase_middle_domain"/>
    <property type="match status" value="1"/>
</dbReference>
<dbReference type="InterPro" id="IPR029062">
    <property type="entry name" value="Class_I_gatase-like"/>
</dbReference>
<dbReference type="Gene3D" id="3.40.50.880">
    <property type="match status" value="1"/>
</dbReference>
<dbReference type="InterPro" id="IPR028212">
    <property type="entry name" value="GHL6"/>
</dbReference>
<dbReference type="SUPFAM" id="SSF52317">
    <property type="entry name" value="Class I glutamine amidotransferase-like"/>
    <property type="match status" value="1"/>
</dbReference>
<dbReference type="RefSeq" id="WP_185140566.1">
    <property type="nucleotide sequence ID" value="NZ_JACJVP010000001.1"/>
</dbReference>
<dbReference type="Proteomes" id="UP000547209">
    <property type="component" value="Unassembled WGS sequence"/>
</dbReference>
<feature type="region of interest" description="Disordered" evidence="1">
    <location>
        <begin position="737"/>
        <end position="758"/>
    </location>
</feature>
<protein>
    <submittedName>
        <fullName evidence="3">Beta-galactosidase trimerization domain-containing protein</fullName>
    </submittedName>
</protein>
<gene>
    <name evidence="3" type="ORF">H7C19_00310</name>
</gene>
<dbReference type="Pfam" id="PF14871">
    <property type="entry name" value="GHL6"/>
    <property type="match status" value="1"/>
</dbReference>
<feature type="domain" description="Beta-galactosidase trimerisation" evidence="2">
    <location>
        <begin position="438"/>
        <end position="487"/>
    </location>
</feature>
<dbReference type="GO" id="GO:0005975">
    <property type="term" value="P:carbohydrate metabolic process"/>
    <property type="evidence" value="ECO:0007669"/>
    <property type="project" value="InterPro"/>
</dbReference>
<sequence length="758" mass="85702">MASWISEVYRKLHLDYHQPPWMEGVAEAFTEAEAQRQAKTFKRSGIEAVEFFAYDHYGYAFYPSGIAPVHPGLKNDYTGLMSKALKAQGIRTILYLNAFTSVEMRKLHPEWMRVAEDGTMPRGAWLQHEASHICIASDYLEAFFFPLLREAIARHAPDGVWIDAGSWMVEHPCYCDNCSRRYLEDTGRSLPAGPMPAPSEELDDEAWIRWRIWRRGLIAPYLRRLAETVKAVSPDTLLAENNAGKYLYGIPHVERGELVKWLAPLELGLDWLSCDPVHFGANHEMTFSREGRYQSTTGLPFDYMNERFHGWGEWQMRPPTDWKLELATVLSVGGRFFFADQPHPDGTVEPTVYRHLREVHDYVKPREPFGHGAEPVPDVAVLASLPSQLIGPMAGPEWGRDQAWGVAVPRSRTDRVDGASMLLSEAGIQHLIYDEETMRRSLDRQALVIVPDQMLMEDETIEALERYVETGGTLLVSGRSGLYSERGERRAADPFAKLLGLSRGGELPAPLHYWQAGPELAASMANGDLKLQVWGAAMQVTLAGAEALAHVLEPVESVWAEGVKDRSHWRHYTTVGAAPAGKTDAGPAVTVHRYGRGRAMYVNGEPFALYYLEGHRLTREWLVRGLEELYPAASRRLDADKPLHVELALQERRTMEGAELLVHATNYFAQKRPGYIIHNEEVPPIFGIRLRVRTKVRPSRVTLEPERTLLNWTWDGERVHVELPRLDLHAIVRIETGAGEGMREEERAGNDERQGDDG</sequence>
<dbReference type="SUPFAM" id="SSF51445">
    <property type="entry name" value="(Trans)glycosidases"/>
    <property type="match status" value="1"/>
</dbReference>
<dbReference type="EMBL" id="JACJVP010000001">
    <property type="protein sequence ID" value="MBB6669121.1"/>
    <property type="molecule type" value="Genomic_DNA"/>
</dbReference>
<reference evidence="3 4" key="1">
    <citation type="submission" date="2020-08" db="EMBL/GenBank/DDBJ databases">
        <title>Cohnella phylogeny.</title>
        <authorList>
            <person name="Dunlap C."/>
        </authorList>
    </citation>
    <scope>NUCLEOTIDE SEQUENCE [LARGE SCALE GENOMIC DNA]</scope>
    <source>
        <strain evidence="3 4">DSM 28246</strain>
    </source>
</reference>
<feature type="compositionally biased region" description="Basic and acidic residues" evidence="1">
    <location>
        <begin position="741"/>
        <end position="758"/>
    </location>
</feature>
<keyword evidence="4" id="KW-1185">Reference proteome</keyword>
<proteinExistence type="predicted"/>
<comment type="caution">
    <text evidence="3">The sequence shown here is derived from an EMBL/GenBank/DDBJ whole genome shotgun (WGS) entry which is preliminary data.</text>
</comment>
<evidence type="ECO:0000313" key="4">
    <source>
        <dbReference type="Proteomes" id="UP000547209"/>
    </source>
</evidence>
<dbReference type="InterPro" id="IPR013738">
    <property type="entry name" value="Beta_galactosidase_Trimer"/>
</dbReference>
<dbReference type="Gene3D" id="3.20.20.80">
    <property type="entry name" value="Glycosidases"/>
    <property type="match status" value="1"/>
</dbReference>
<dbReference type="InterPro" id="IPR017853">
    <property type="entry name" value="GH"/>
</dbReference>
<name>A0A7X0RMN6_9BACL</name>
<evidence type="ECO:0000256" key="1">
    <source>
        <dbReference type="SAM" id="MobiDB-lite"/>
    </source>
</evidence>
<evidence type="ECO:0000259" key="2">
    <source>
        <dbReference type="Pfam" id="PF08532"/>
    </source>
</evidence>
<evidence type="ECO:0000313" key="3">
    <source>
        <dbReference type="EMBL" id="MBB6669121.1"/>
    </source>
</evidence>
<accession>A0A7X0RMN6</accession>
<dbReference type="GO" id="GO:0004565">
    <property type="term" value="F:beta-galactosidase activity"/>
    <property type="evidence" value="ECO:0007669"/>
    <property type="project" value="InterPro"/>
</dbReference>
<dbReference type="Pfam" id="PF08532">
    <property type="entry name" value="Glyco_hydro_42M"/>
    <property type="match status" value="1"/>
</dbReference>
<dbReference type="AlphaFoldDB" id="A0A7X0RMN6"/>
<organism evidence="3 4">
    <name type="scientific">Cohnella nanjingensis</name>
    <dbReference type="NCBI Taxonomy" id="1387779"/>
    <lineage>
        <taxon>Bacteria</taxon>
        <taxon>Bacillati</taxon>
        <taxon>Bacillota</taxon>
        <taxon>Bacilli</taxon>
        <taxon>Bacillales</taxon>
        <taxon>Paenibacillaceae</taxon>
        <taxon>Cohnella</taxon>
    </lineage>
</organism>